<sequence length="423" mass="46607">MGVINIQDVKPKMVLGADLYAPNGRFLLPKGTQLTGKHVRIMTIWGVPEADIDGCDREQTMGEAIAQLSPQTLEACEAHASELFSRANLGHEAMRELYQITLLRCAERTIHGLDPTRHEIDAGATKAMLNQCSGGMDDIPTAPELVQRHLSLASLPDIYYRIVEVLGDPNSTATTISDVISKDVSLSAKLLKLVNSPFYGFPSKIDSITRAVALLGFNELAMLAHGISVIRHFQDMPITCLDMQSFWKHSVACGLLARALAGRRPGLSEERFFVAGLLHDIGRLIMLKEMPHIMGKVLLHATENNLDTWRAERDILGYDHAAVAGHLMGEWCMPVDLRNMVARHHHPDLADNVFEAGFIHLADIMTIAMDMGCSGSYRVPPLSAGAWDVLDLPQGLLVTSVRQTDRQLDEIVSMFFSGQGNER</sequence>
<dbReference type="PROSITE" id="PS51833">
    <property type="entry name" value="HDOD"/>
    <property type="match status" value="1"/>
</dbReference>
<dbReference type="SMART" id="SM00471">
    <property type="entry name" value="HDc"/>
    <property type="match status" value="1"/>
</dbReference>
<accession>A0ABX6NGG7</accession>
<dbReference type="SUPFAM" id="SSF109604">
    <property type="entry name" value="HD-domain/PDEase-like"/>
    <property type="match status" value="1"/>
</dbReference>
<evidence type="ECO:0000313" key="2">
    <source>
        <dbReference type="EMBL" id="QJT09381.1"/>
    </source>
</evidence>
<dbReference type="PANTHER" id="PTHR33525:SF3">
    <property type="entry name" value="RIBONUCLEASE Y"/>
    <property type="match status" value="1"/>
</dbReference>
<dbReference type="PANTHER" id="PTHR33525">
    <property type="match status" value="1"/>
</dbReference>
<proteinExistence type="predicted"/>
<dbReference type="Pfam" id="PF08668">
    <property type="entry name" value="HDOD"/>
    <property type="match status" value="1"/>
</dbReference>
<dbReference type="InterPro" id="IPR013976">
    <property type="entry name" value="HDOD"/>
</dbReference>
<dbReference type="EMBL" id="CP039543">
    <property type="protein sequence ID" value="QJT09381.1"/>
    <property type="molecule type" value="Genomic_DNA"/>
</dbReference>
<keyword evidence="3" id="KW-1185">Reference proteome</keyword>
<evidence type="ECO:0000313" key="3">
    <source>
        <dbReference type="Proteomes" id="UP000503251"/>
    </source>
</evidence>
<organism evidence="2 3">
    <name type="scientific">Oceanidesulfovibrio marinus</name>
    <dbReference type="NCBI Taxonomy" id="370038"/>
    <lineage>
        <taxon>Bacteria</taxon>
        <taxon>Pseudomonadati</taxon>
        <taxon>Thermodesulfobacteriota</taxon>
        <taxon>Desulfovibrionia</taxon>
        <taxon>Desulfovibrionales</taxon>
        <taxon>Desulfovibrionaceae</taxon>
        <taxon>Oceanidesulfovibrio</taxon>
    </lineage>
</organism>
<reference evidence="2 3" key="1">
    <citation type="submission" date="2019-04" db="EMBL/GenBank/DDBJ databases">
        <title>Isolation and culture of sulfate reducing bacteria from the cold seep of the South China Sea.</title>
        <authorList>
            <person name="Sun C."/>
            <person name="Liu R."/>
        </authorList>
    </citation>
    <scope>NUCLEOTIDE SEQUENCE [LARGE SCALE GENOMIC DNA]</scope>
    <source>
        <strain evidence="2 3">CS1</strain>
    </source>
</reference>
<evidence type="ECO:0000259" key="1">
    <source>
        <dbReference type="PROSITE" id="PS51833"/>
    </source>
</evidence>
<dbReference type="Proteomes" id="UP000503251">
    <property type="component" value="Chromosome"/>
</dbReference>
<protein>
    <submittedName>
        <fullName evidence="2">HDOD domain-containing protein</fullName>
    </submittedName>
</protein>
<dbReference type="InterPro" id="IPR003607">
    <property type="entry name" value="HD/PDEase_dom"/>
</dbReference>
<dbReference type="CDD" id="cd00077">
    <property type="entry name" value="HDc"/>
    <property type="match status" value="1"/>
</dbReference>
<dbReference type="Gene3D" id="1.10.3210.10">
    <property type="entry name" value="Hypothetical protein af1432"/>
    <property type="match status" value="1"/>
</dbReference>
<dbReference type="InterPro" id="IPR052340">
    <property type="entry name" value="RNase_Y/CdgJ"/>
</dbReference>
<name>A0ABX6NGG7_9BACT</name>
<gene>
    <name evidence="2" type="ORF">E8L03_10705</name>
</gene>
<feature type="domain" description="HDOD" evidence="1">
    <location>
        <begin position="152"/>
        <end position="347"/>
    </location>
</feature>